<keyword evidence="5 7" id="KW-0472">Membrane</keyword>
<evidence type="ECO:0000256" key="4">
    <source>
        <dbReference type="ARBA" id="ARBA00022692"/>
    </source>
</evidence>
<keyword evidence="6 7" id="KW-0998">Cell outer membrane</keyword>
<organism evidence="10 11">
    <name type="scientific">Lacihabitans lacunae</name>
    <dbReference type="NCBI Taxonomy" id="1028214"/>
    <lineage>
        <taxon>Bacteria</taxon>
        <taxon>Pseudomonadati</taxon>
        <taxon>Bacteroidota</taxon>
        <taxon>Cytophagia</taxon>
        <taxon>Cytophagales</taxon>
        <taxon>Leadbetterellaceae</taxon>
        <taxon>Lacihabitans</taxon>
    </lineage>
</organism>
<accession>A0ABV7Z1D7</accession>
<name>A0ABV7Z1D7_9BACT</name>
<comment type="similarity">
    <text evidence="7">Belongs to the TonB-dependent receptor family.</text>
</comment>
<dbReference type="Gene3D" id="2.170.130.10">
    <property type="entry name" value="TonB-dependent receptor, plug domain"/>
    <property type="match status" value="1"/>
</dbReference>
<dbReference type="SUPFAM" id="SSF56935">
    <property type="entry name" value="Porins"/>
    <property type="match status" value="1"/>
</dbReference>
<keyword evidence="3 7" id="KW-1134">Transmembrane beta strand</keyword>
<dbReference type="PROSITE" id="PS52016">
    <property type="entry name" value="TONB_DEPENDENT_REC_3"/>
    <property type="match status" value="1"/>
</dbReference>
<dbReference type="InterPro" id="IPR012910">
    <property type="entry name" value="Plug_dom"/>
</dbReference>
<sequence length="1049" mass="115082">MKKFLLTILLLGGFGFAYSQGQITGTVSSADDGSEIPGVSVRVKGSNTGTQTDVNGKYSVSAAKGAVLQFSFIGFMLQEVTVANESVINVAMKVDSKTLQELVATGLGRVKEEKAVGTAMQTISNEKLTFVKETNVASALSGKIAGVKLQGAPSTSFREPNLQIRGASGLSIYGSPLYVLDGTPVELNAVNMDNVESISVLKGAAATAIYGQRASEGVVVLTTKRAKKGKIQVDLNSATTFSNVYNLPPYQNEYAGGYSQEIPTFEYNPAIHPAEWASFNGQNTLEYYADESWGPKMDGRQYRPYYSWFPSSPEFGKQTALNPQPNNVKDFFQTGVDLNNNITLSGGSENGTMRLSYTNIDRSLPIPNTKLKRNFVTVNSTYKLGKKIEVGANLNYMSEKQQGRPLEGYGQGLSGSFNQWFQRQIDMDILSNYKNPNGTFNSWNINGPEDTKPLYWDNPYYDVNENIYKHNQDRIYGDVNLKYNITKKLSVQGWVRNSSKFFDNSFNVATGGLNLDGFYTSDLKTVENNYEFMSTYNDRFGDITMDLNFGGNIRNQTALSTSQSTVGGLSIPAFYQISASKDAPSIAYRKSEKIVRSLYGIASFGYKGLLFLDATLRNDWSSTLPVENNSYLYPSIASSFVFSEFMKDQSVLSFGKLKASWASIGSDTDPYGIYPVYNAGPQGSYTVMNLPSQLPNVNLKPTLSTSYDLGFELRFLKDKIGIDFTYYNRLNTDQILPLSVPSSSGYSTALVNAGKIQNKGIEIAMTFNPIKTENFNWDINFNVAKATSIVKELAEGLDNYQLPTFATYGIGTQVAGSSTAFGPTVNAKVGEPFGTLIGRGFRIDPTTGQRVVGANGKYLYDDNVNLGSILPDFTGGFINMLSYKNIKMNFNIDFQKGGKVYSVTRMFNAYSGLGAETVGLNAKGNPMRDAVADGGGLLAEGVLADGTPNTQYIEADTYWKSFFRLHERWLYDASYAKLREVSIGYTLPKSLYENVLPFRSIYVGAVGSNVLILRQPVKGLDPSELESIWSEGGQLPAARSFGFNIKLGL</sequence>
<dbReference type="InterPro" id="IPR037066">
    <property type="entry name" value="Plug_dom_sf"/>
</dbReference>
<feature type="chain" id="PRO_5045219672" evidence="8">
    <location>
        <begin position="20"/>
        <end position="1049"/>
    </location>
</feature>
<evidence type="ECO:0000256" key="7">
    <source>
        <dbReference type="PROSITE-ProRule" id="PRU01360"/>
    </source>
</evidence>
<feature type="signal peptide" evidence="8">
    <location>
        <begin position="1"/>
        <end position="19"/>
    </location>
</feature>
<dbReference type="Pfam" id="PF13715">
    <property type="entry name" value="CarbopepD_reg_2"/>
    <property type="match status" value="1"/>
</dbReference>
<keyword evidence="2 7" id="KW-0813">Transport</keyword>
<evidence type="ECO:0000256" key="1">
    <source>
        <dbReference type="ARBA" id="ARBA00004571"/>
    </source>
</evidence>
<dbReference type="InterPro" id="IPR023997">
    <property type="entry name" value="TonB-dep_OMP_SusC/RagA_CS"/>
</dbReference>
<reference evidence="11" key="1">
    <citation type="journal article" date="2019" name="Int. J. Syst. Evol. Microbiol.">
        <title>The Global Catalogue of Microorganisms (GCM) 10K type strain sequencing project: providing services to taxonomists for standard genome sequencing and annotation.</title>
        <authorList>
            <consortium name="The Broad Institute Genomics Platform"/>
            <consortium name="The Broad Institute Genome Sequencing Center for Infectious Disease"/>
            <person name="Wu L."/>
            <person name="Ma J."/>
        </authorList>
    </citation>
    <scope>NUCLEOTIDE SEQUENCE [LARGE SCALE GENOMIC DNA]</scope>
    <source>
        <strain evidence="11">CECT 7956</strain>
    </source>
</reference>
<dbReference type="Gene3D" id="2.60.40.1120">
    <property type="entry name" value="Carboxypeptidase-like, regulatory domain"/>
    <property type="match status" value="1"/>
</dbReference>
<evidence type="ECO:0000256" key="3">
    <source>
        <dbReference type="ARBA" id="ARBA00022452"/>
    </source>
</evidence>
<feature type="domain" description="TonB-dependent receptor plug" evidence="9">
    <location>
        <begin position="115"/>
        <end position="218"/>
    </location>
</feature>
<evidence type="ECO:0000256" key="5">
    <source>
        <dbReference type="ARBA" id="ARBA00023136"/>
    </source>
</evidence>
<gene>
    <name evidence="10" type="ORF">ACFOOI_15860</name>
</gene>
<evidence type="ECO:0000313" key="10">
    <source>
        <dbReference type="EMBL" id="MFC3812137.1"/>
    </source>
</evidence>
<dbReference type="Pfam" id="PF07715">
    <property type="entry name" value="Plug"/>
    <property type="match status" value="1"/>
</dbReference>
<protein>
    <submittedName>
        <fullName evidence="10">SusC/RagA family TonB-linked outer membrane protein</fullName>
    </submittedName>
</protein>
<evidence type="ECO:0000259" key="9">
    <source>
        <dbReference type="Pfam" id="PF07715"/>
    </source>
</evidence>
<dbReference type="InterPro" id="IPR023996">
    <property type="entry name" value="TonB-dep_OMP_SusC/RagA"/>
</dbReference>
<keyword evidence="11" id="KW-1185">Reference proteome</keyword>
<dbReference type="EMBL" id="JBHRYQ010000001">
    <property type="protein sequence ID" value="MFC3812137.1"/>
    <property type="molecule type" value="Genomic_DNA"/>
</dbReference>
<dbReference type="InterPro" id="IPR036942">
    <property type="entry name" value="Beta-barrel_TonB_sf"/>
</dbReference>
<dbReference type="Proteomes" id="UP001595616">
    <property type="component" value="Unassembled WGS sequence"/>
</dbReference>
<dbReference type="NCBIfam" id="TIGR04057">
    <property type="entry name" value="SusC_RagA_signa"/>
    <property type="match status" value="1"/>
</dbReference>
<comment type="caution">
    <text evidence="10">The sequence shown here is derived from an EMBL/GenBank/DDBJ whole genome shotgun (WGS) entry which is preliminary data.</text>
</comment>
<dbReference type="RefSeq" id="WP_379839003.1">
    <property type="nucleotide sequence ID" value="NZ_JBHRYQ010000001.1"/>
</dbReference>
<comment type="subcellular location">
    <subcellularLocation>
        <location evidence="1 7">Cell outer membrane</location>
        <topology evidence="1 7">Multi-pass membrane protein</topology>
    </subcellularLocation>
</comment>
<dbReference type="InterPro" id="IPR008969">
    <property type="entry name" value="CarboxyPept-like_regulatory"/>
</dbReference>
<evidence type="ECO:0000256" key="2">
    <source>
        <dbReference type="ARBA" id="ARBA00022448"/>
    </source>
</evidence>
<dbReference type="SUPFAM" id="SSF49464">
    <property type="entry name" value="Carboxypeptidase regulatory domain-like"/>
    <property type="match status" value="1"/>
</dbReference>
<dbReference type="InterPro" id="IPR039426">
    <property type="entry name" value="TonB-dep_rcpt-like"/>
</dbReference>
<dbReference type="Gene3D" id="2.40.170.20">
    <property type="entry name" value="TonB-dependent receptor, beta-barrel domain"/>
    <property type="match status" value="1"/>
</dbReference>
<keyword evidence="4 7" id="KW-0812">Transmembrane</keyword>
<evidence type="ECO:0000313" key="11">
    <source>
        <dbReference type="Proteomes" id="UP001595616"/>
    </source>
</evidence>
<dbReference type="NCBIfam" id="TIGR04056">
    <property type="entry name" value="OMP_RagA_SusC"/>
    <property type="match status" value="1"/>
</dbReference>
<keyword evidence="8" id="KW-0732">Signal</keyword>
<proteinExistence type="inferred from homology"/>
<evidence type="ECO:0000256" key="6">
    <source>
        <dbReference type="ARBA" id="ARBA00023237"/>
    </source>
</evidence>
<evidence type="ECO:0000256" key="8">
    <source>
        <dbReference type="SAM" id="SignalP"/>
    </source>
</evidence>